<dbReference type="EMBL" id="MQUB01000001">
    <property type="protein sequence ID" value="PQB05042.1"/>
    <property type="molecule type" value="Genomic_DNA"/>
</dbReference>
<reference evidence="2 3" key="1">
    <citation type="submission" date="2016-11" db="EMBL/GenBank/DDBJ databases">
        <title>Trade-off between light-utilization and light-protection in marine flavobacteria.</title>
        <authorList>
            <person name="Kumagai Y."/>
        </authorList>
    </citation>
    <scope>NUCLEOTIDE SEQUENCE [LARGE SCALE GENOMIC DNA]</scope>
    <source>
        <strain evidence="2 3">NBRC 107741</strain>
    </source>
</reference>
<dbReference type="Proteomes" id="UP000239800">
    <property type="component" value="Unassembled WGS sequence"/>
</dbReference>
<accession>A0A2S7KQZ0</accession>
<feature type="transmembrane region" description="Helical" evidence="1">
    <location>
        <begin position="12"/>
        <end position="31"/>
    </location>
</feature>
<keyword evidence="1" id="KW-0812">Transmembrane</keyword>
<dbReference type="PROSITE" id="PS51257">
    <property type="entry name" value="PROKAR_LIPOPROTEIN"/>
    <property type="match status" value="1"/>
</dbReference>
<dbReference type="AlphaFoldDB" id="A0A2S7KQZ0"/>
<name>A0A2S7KQZ0_9FLAO</name>
<evidence type="ECO:0000313" key="3">
    <source>
        <dbReference type="Proteomes" id="UP000239800"/>
    </source>
</evidence>
<gene>
    <name evidence="2" type="ORF">BST85_09160</name>
</gene>
<keyword evidence="1" id="KW-1133">Transmembrane helix</keyword>
<evidence type="ECO:0000313" key="2">
    <source>
        <dbReference type="EMBL" id="PQB05042.1"/>
    </source>
</evidence>
<proteinExistence type="predicted"/>
<keyword evidence="1" id="KW-0472">Membrane</keyword>
<evidence type="ECO:0008006" key="4">
    <source>
        <dbReference type="Google" id="ProtNLM"/>
    </source>
</evidence>
<evidence type="ECO:0000256" key="1">
    <source>
        <dbReference type="SAM" id="Phobius"/>
    </source>
</evidence>
<protein>
    <recommendedName>
        <fullName evidence="4">Lipocalin-like domain-containing protein</fullName>
    </recommendedName>
</protein>
<keyword evidence="3" id="KW-1185">Reference proteome</keyword>
<comment type="caution">
    <text evidence="2">The sequence shown here is derived from an EMBL/GenBank/DDBJ whole genome shotgun (WGS) entry which is preliminary data.</text>
</comment>
<sequence>MKMVDPISINRSCIIGLMMSIILIGCGLNSAEENLLGRWVETENEQIVWQFYPDSLVITEDPFRRVDWGATSSKIMVDYPKIFWDSEGKPRDTIDPIVIDYKLSENRDTMIGTLKNMHGTHEFGLIRSEK</sequence>
<organism evidence="2 3">
    <name type="scientific">Aureitalea marina</name>
    <dbReference type="NCBI Taxonomy" id="930804"/>
    <lineage>
        <taxon>Bacteria</taxon>
        <taxon>Pseudomonadati</taxon>
        <taxon>Bacteroidota</taxon>
        <taxon>Flavobacteriia</taxon>
        <taxon>Flavobacteriales</taxon>
        <taxon>Flavobacteriaceae</taxon>
        <taxon>Aureitalea</taxon>
    </lineage>
</organism>